<comment type="caution">
    <text evidence="1">The sequence shown here is derived from an EMBL/GenBank/DDBJ whole genome shotgun (WGS) entry which is preliminary data.</text>
</comment>
<dbReference type="EMBL" id="RCHU01001018">
    <property type="protein sequence ID" value="TKR84077.1"/>
    <property type="molecule type" value="Genomic_DNA"/>
</dbReference>
<name>A0A4U5NKJ7_POPAL</name>
<sequence>MKKQGRHLCLQHPFLMGSMVNSYRSSESEMVIIFGEQLSEQWSGSKLPAWAWQKFQLDGEQRHSTVTARLRPHKEVVILKRRRQVHRRSNPVHYQLWRLKIHEGFSMTSSYVL</sequence>
<evidence type="ECO:0000313" key="1">
    <source>
        <dbReference type="EMBL" id="TKR84077.1"/>
    </source>
</evidence>
<accession>A0A4U5NKJ7</accession>
<proteinExistence type="predicted"/>
<dbReference type="AlphaFoldDB" id="A0A4U5NKJ7"/>
<organism evidence="1">
    <name type="scientific">Populus alba</name>
    <name type="common">White poplar</name>
    <dbReference type="NCBI Taxonomy" id="43335"/>
    <lineage>
        <taxon>Eukaryota</taxon>
        <taxon>Viridiplantae</taxon>
        <taxon>Streptophyta</taxon>
        <taxon>Embryophyta</taxon>
        <taxon>Tracheophyta</taxon>
        <taxon>Spermatophyta</taxon>
        <taxon>Magnoliopsida</taxon>
        <taxon>eudicotyledons</taxon>
        <taxon>Gunneridae</taxon>
        <taxon>Pentapetalae</taxon>
        <taxon>rosids</taxon>
        <taxon>fabids</taxon>
        <taxon>Malpighiales</taxon>
        <taxon>Salicaceae</taxon>
        <taxon>Saliceae</taxon>
        <taxon>Populus</taxon>
    </lineage>
</organism>
<reference evidence="1" key="1">
    <citation type="submission" date="2018-10" db="EMBL/GenBank/DDBJ databases">
        <title>Population genomic analysis revealed the cold adaptation of white poplar.</title>
        <authorList>
            <person name="Liu Y.-J."/>
        </authorList>
    </citation>
    <scope>NUCLEOTIDE SEQUENCE [LARGE SCALE GENOMIC DNA]</scope>
    <source>
        <strain evidence="1">PAL-ZL1</strain>
    </source>
</reference>
<protein>
    <submittedName>
        <fullName evidence="1">Uncharacterized protein</fullName>
    </submittedName>
</protein>
<gene>
    <name evidence="1" type="ORF">D5086_0000261100</name>
</gene>